<evidence type="ECO:0000313" key="1">
    <source>
        <dbReference type="EMBL" id="CAK9018489.1"/>
    </source>
</evidence>
<reference evidence="1 2" key="1">
    <citation type="submission" date="2024-02" db="EMBL/GenBank/DDBJ databases">
        <authorList>
            <person name="Chen Y."/>
            <person name="Shah S."/>
            <person name="Dougan E. K."/>
            <person name="Thang M."/>
            <person name="Chan C."/>
        </authorList>
    </citation>
    <scope>NUCLEOTIDE SEQUENCE [LARGE SCALE GENOMIC DNA]</scope>
</reference>
<organism evidence="1 2">
    <name type="scientific">Durusdinium trenchii</name>
    <dbReference type="NCBI Taxonomy" id="1381693"/>
    <lineage>
        <taxon>Eukaryota</taxon>
        <taxon>Sar</taxon>
        <taxon>Alveolata</taxon>
        <taxon>Dinophyceae</taxon>
        <taxon>Suessiales</taxon>
        <taxon>Symbiodiniaceae</taxon>
        <taxon>Durusdinium</taxon>
    </lineage>
</organism>
<dbReference type="SUPFAM" id="SSF49899">
    <property type="entry name" value="Concanavalin A-like lectins/glucanases"/>
    <property type="match status" value="1"/>
</dbReference>
<keyword evidence="2" id="KW-1185">Reference proteome</keyword>
<dbReference type="EMBL" id="CAXAMM010008802">
    <property type="protein sequence ID" value="CAK9018489.1"/>
    <property type="molecule type" value="Genomic_DNA"/>
</dbReference>
<dbReference type="InterPro" id="IPR013320">
    <property type="entry name" value="ConA-like_dom_sf"/>
</dbReference>
<protein>
    <submittedName>
        <fullName evidence="1">Metalloendopeptidase</fullName>
    </submittedName>
</protein>
<accession>A0ABP0JWW7</accession>
<name>A0ABP0JWW7_9DINO</name>
<proteinExistence type="predicted"/>
<comment type="caution">
    <text evidence="1">The sequence shown here is derived from an EMBL/GenBank/DDBJ whole genome shotgun (WGS) entry which is preliminary data.</text>
</comment>
<sequence length="316" mass="34173">MIGNTMGSLELQYSTGTNWTELWKVSGDKGSSWLTAAVTVPPAAVALRFQGVTGSSYRSDIGLDSIVASEFGITTPPPLSPTEALTCSSVQGSEWAILTPDYDRYIEEMSHLNSDFTDFIYLGATTDIPARVPDGPASWPRKFNEVGWKRKQRHVLLGDRGVIPAKDGSSSPVFVRRVKVDEAPNYKLDDLRVLPIHFDGQGVRRVDFAKAVTLMVDGVPQGGGLQLEGRRLAMKAAVALAVGSEYEAASPQACWRTAVDPSSGKVASCSRRLGTKDVGTGALALSKGLVTTELGEKAEAELEHHESRECWEPHQR</sequence>
<evidence type="ECO:0000313" key="2">
    <source>
        <dbReference type="Proteomes" id="UP001642464"/>
    </source>
</evidence>
<gene>
    <name evidence="1" type="ORF">SCF082_LOCUS14119</name>
</gene>
<dbReference type="Gene3D" id="2.60.120.200">
    <property type="match status" value="1"/>
</dbReference>
<dbReference type="Proteomes" id="UP001642464">
    <property type="component" value="Unassembled WGS sequence"/>
</dbReference>